<evidence type="ECO:0000256" key="3">
    <source>
        <dbReference type="ARBA" id="ARBA00022722"/>
    </source>
</evidence>
<dbReference type="AlphaFoldDB" id="A0A1J1LQY8"/>
<gene>
    <name evidence="8" type="primary">vapC</name>
    <name evidence="10" type="ORF">PL9214650404</name>
</gene>
<evidence type="ECO:0000313" key="10">
    <source>
        <dbReference type="EMBL" id="CUR34965.1"/>
    </source>
</evidence>
<dbReference type="PANTHER" id="PTHR33653:SF1">
    <property type="entry name" value="RIBONUCLEASE VAPC2"/>
    <property type="match status" value="1"/>
</dbReference>
<proteinExistence type="inferred from homology"/>
<dbReference type="RefSeq" id="WP_072721835.1">
    <property type="nucleotide sequence ID" value="NZ_LN889813.1"/>
</dbReference>
<evidence type="ECO:0000256" key="6">
    <source>
        <dbReference type="ARBA" id="ARBA00022842"/>
    </source>
</evidence>
<dbReference type="InterPro" id="IPR022907">
    <property type="entry name" value="VapC_family"/>
</dbReference>
<dbReference type="GO" id="GO:0016787">
    <property type="term" value="F:hydrolase activity"/>
    <property type="evidence" value="ECO:0007669"/>
    <property type="project" value="UniProtKB-KW"/>
</dbReference>
<keyword evidence="8" id="KW-0800">Toxin</keyword>
<comment type="similarity">
    <text evidence="7 8">Belongs to the PINc/VapC protein family.</text>
</comment>
<dbReference type="EC" id="3.1.-.-" evidence="8"/>
<name>A0A1J1LQY8_9CYAN</name>
<dbReference type="InterPro" id="IPR029060">
    <property type="entry name" value="PIN-like_dom_sf"/>
</dbReference>
<evidence type="ECO:0000256" key="2">
    <source>
        <dbReference type="ARBA" id="ARBA00022649"/>
    </source>
</evidence>
<feature type="domain" description="PIN" evidence="9">
    <location>
        <begin position="3"/>
        <end position="120"/>
    </location>
</feature>
<reference evidence="11" key="1">
    <citation type="submission" date="2015-10" db="EMBL/GenBank/DDBJ databases">
        <authorList>
            <person name="Regsiter A."/>
            <person name="william w."/>
        </authorList>
    </citation>
    <scope>NUCLEOTIDE SEQUENCE [LARGE SCALE GENOMIC DNA]</scope>
</reference>
<keyword evidence="3 8" id="KW-0540">Nuclease</keyword>
<dbReference type="STRING" id="671072.PL9214650404"/>
<dbReference type="PANTHER" id="PTHR33653">
    <property type="entry name" value="RIBONUCLEASE VAPC2"/>
    <property type="match status" value="1"/>
</dbReference>
<evidence type="ECO:0000256" key="8">
    <source>
        <dbReference type="HAMAP-Rule" id="MF_00265"/>
    </source>
</evidence>
<keyword evidence="11" id="KW-1185">Reference proteome</keyword>
<dbReference type="GO" id="GO:0000287">
    <property type="term" value="F:magnesium ion binding"/>
    <property type="evidence" value="ECO:0007669"/>
    <property type="project" value="UniProtKB-UniRule"/>
</dbReference>
<dbReference type="InterPro" id="IPR002716">
    <property type="entry name" value="PIN_dom"/>
</dbReference>
<keyword evidence="6 8" id="KW-0460">Magnesium</keyword>
<keyword evidence="5 8" id="KW-0378">Hydrolase</keyword>
<protein>
    <recommendedName>
        <fullName evidence="8">Ribonuclease VapC</fullName>
        <shortName evidence="8">RNase VapC</shortName>
        <ecNumber evidence="8">3.1.-.-</ecNumber>
    </recommendedName>
    <alternativeName>
        <fullName evidence="8">Toxin VapC</fullName>
    </alternativeName>
</protein>
<feature type="binding site" evidence="8">
    <location>
        <position position="5"/>
    </location>
    <ligand>
        <name>Mg(2+)</name>
        <dbReference type="ChEBI" id="CHEBI:18420"/>
    </ligand>
</feature>
<dbReference type="Gene3D" id="3.40.50.1010">
    <property type="entry name" value="5'-nuclease"/>
    <property type="match status" value="1"/>
</dbReference>
<feature type="binding site" evidence="8">
    <location>
        <position position="95"/>
    </location>
    <ligand>
        <name>Mg(2+)</name>
        <dbReference type="ChEBI" id="CHEBI:18420"/>
    </ligand>
</feature>
<comment type="cofactor">
    <cofactor evidence="1 8">
        <name>Mg(2+)</name>
        <dbReference type="ChEBI" id="CHEBI:18420"/>
    </cofactor>
</comment>
<keyword evidence="2 8" id="KW-1277">Toxin-antitoxin system</keyword>
<dbReference type="EMBL" id="CZDF01000172">
    <property type="protein sequence ID" value="CUR34965.1"/>
    <property type="molecule type" value="Genomic_DNA"/>
</dbReference>
<dbReference type="Proteomes" id="UP000184315">
    <property type="component" value="Unassembled WGS sequence"/>
</dbReference>
<evidence type="ECO:0000313" key="11">
    <source>
        <dbReference type="Proteomes" id="UP000184315"/>
    </source>
</evidence>
<dbReference type="OrthoDB" id="9811788at2"/>
<sequence>MFLIDTSVWISVFRDRTGAVRQSLEAIINNKSIFLSRFTQMELLQGCRDDREWTLLETYLQDQDYIEATADTWVAAARIYYDLQRQGLTVRSSIDCCIAQLAIKHQLTLVHNDRDFETIQRVRSLNCLRFRPENN</sequence>
<organism evidence="10 11">
    <name type="scientific">Planktothrix tepida PCC 9214</name>
    <dbReference type="NCBI Taxonomy" id="671072"/>
    <lineage>
        <taxon>Bacteria</taxon>
        <taxon>Bacillati</taxon>
        <taxon>Cyanobacteriota</taxon>
        <taxon>Cyanophyceae</taxon>
        <taxon>Oscillatoriophycideae</taxon>
        <taxon>Oscillatoriales</taxon>
        <taxon>Microcoleaceae</taxon>
        <taxon>Planktothrix</taxon>
    </lineage>
</organism>
<dbReference type="GO" id="GO:0090729">
    <property type="term" value="F:toxin activity"/>
    <property type="evidence" value="ECO:0007669"/>
    <property type="project" value="UniProtKB-KW"/>
</dbReference>
<evidence type="ECO:0000256" key="4">
    <source>
        <dbReference type="ARBA" id="ARBA00022723"/>
    </source>
</evidence>
<dbReference type="InterPro" id="IPR050556">
    <property type="entry name" value="Type_II_TA_system_RNase"/>
</dbReference>
<keyword evidence="4 8" id="KW-0479">Metal-binding</keyword>
<evidence type="ECO:0000256" key="1">
    <source>
        <dbReference type="ARBA" id="ARBA00001946"/>
    </source>
</evidence>
<evidence type="ECO:0000256" key="5">
    <source>
        <dbReference type="ARBA" id="ARBA00022801"/>
    </source>
</evidence>
<dbReference type="CDD" id="cd18761">
    <property type="entry name" value="PIN_MtVapC3-like"/>
    <property type="match status" value="1"/>
</dbReference>
<dbReference type="Pfam" id="PF01850">
    <property type="entry name" value="PIN"/>
    <property type="match status" value="1"/>
</dbReference>
<dbReference type="GO" id="GO:0004540">
    <property type="term" value="F:RNA nuclease activity"/>
    <property type="evidence" value="ECO:0007669"/>
    <property type="project" value="InterPro"/>
</dbReference>
<evidence type="ECO:0000256" key="7">
    <source>
        <dbReference type="ARBA" id="ARBA00038093"/>
    </source>
</evidence>
<comment type="function">
    <text evidence="8">Toxic component of a toxin-antitoxin (TA) system. An RNase.</text>
</comment>
<dbReference type="HAMAP" id="MF_00265">
    <property type="entry name" value="VapC_Nob1"/>
    <property type="match status" value="1"/>
</dbReference>
<dbReference type="SUPFAM" id="SSF88723">
    <property type="entry name" value="PIN domain-like"/>
    <property type="match status" value="1"/>
</dbReference>
<accession>A0A1J1LQY8</accession>
<evidence type="ECO:0000259" key="9">
    <source>
        <dbReference type="Pfam" id="PF01850"/>
    </source>
</evidence>